<gene>
    <name evidence="1" type="ORF">FQV37_2038</name>
</gene>
<protein>
    <submittedName>
        <fullName evidence="1">Uncharacterized protein</fullName>
    </submittedName>
</protein>
<dbReference type="EMBL" id="VZIZ01000040">
    <property type="protein sequence ID" value="KAF0567593.1"/>
    <property type="molecule type" value="Genomic_DNA"/>
</dbReference>
<name>A0A6N7BXA4_9GAMM</name>
<reference evidence="1 2" key="1">
    <citation type="submission" date="2019-09" db="EMBL/GenBank/DDBJ databases">
        <title>Draft genome sequence of Psychrobacter nivimaris LAMA 639, in search for biotechnological relevant genes.</title>
        <authorList>
            <person name="Lima A.O.S."/>
            <person name="Staloch B.E.K."/>
            <person name="Freitas R.C."/>
            <person name="Niero H."/>
            <person name="Silva M.A.C."/>
        </authorList>
    </citation>
    <scope>NUCLEOTIDE SEQUENCE [LARGE SCALE GENOMIC DNA]</scope>
    <source>
        <strain evidence="1 2">LAMA 639</strain>
    </source>
</reference>
<organism evidence="1 2">
    <name type="scientific">Psychrobacter nivimaris</name>
    <dbReference type="NCBI Taxonomy" id="281738"/>
    <lineage>
        <taxon>Bacteria</taxon>
        <taxon>Pseudomonadati</taxon>
        <taxon>Pseudomonadota</taxon>
        <taxon>Gammaproteobacteria</taxon>
        <taxon>Moraxellales</taxon>
        <taxon>Moraxellaceae</taxon>
        <taxon>Psychrobacter</taxon>
    </lineage>
</organism>
<dbReference type="AlphaFoldDB" id="A0A6N7BXA4"/>
<proteinExistence type="predicted"/>
<evidence type="ECO:0000313" key="1">
    <source>
        <dbReference type="EMBL" id="KAF0567593.1"/>
    </source>
</evidence>
<evidence type="ECO:0000313" key="2">
    <source>
        <dbReference type="Proteomes" id="UP000471465"/>
    </source>
</evidence>
<dbReference type="Proteomes" id="UP000471465">
    <property type="component" value="Unassembled WGS sequence"/>
</dbReference>
<keyword evidence="2" id="KW-1185">Reference proteome</keyword>
<accession>A0A6N7BXA4</accession>
<sequence length="34" mass="4153">MPTVFGHLYYNCLLYSLLDYLNRKVEMYHIAKKD</sequence>
<comment type="caution">
    <text evidence="1">The sequence shown here is derived from an EMBL/GenBank/DDBJ whole genome shotgun (WGS) entry which is preliminary data.</text>
</comment>